<feature type="chain" id="PRO_5020768776" evidence="1">
    <location>
        <begin position="23"/>
        <end position="122"/>
    </location>
</feature>
<accession>A0A4Q2DYE5</accession>
<keyword evidence="1" id="KW-0732">Signal</keyword>
<dbReference type="OrthoDB" id="2904303at2759"/>
<evidence type="ECO:0000313" key="3">
    <source>
        <dbReference type="Proteomes" id="UP000290288"/>
    </source>
</evidence>
<evidence type="ECO:0000313" key="2">
    <source>
        <dbReference type="EMBL" id="RXW24354.1"/>
    </source>
</evidence>
<dbReference type="EMBL" id="SDEE01000020">
    <property type="protein sequence ID" value="RXW24354.1"/>
    <property type="molecule type" value="Genomic_DNA"/>
</dbReference>
<dbReference type="AlphaFoldDB" id="A0A4Q2DYE5"/>
<name>A0A4Q2DYE5_9AGAR</name>
<reference evidence="2 3" key="1">
    <citation type="submission" date="2019-01" db="EMBL/GenBank/DDBJ databases">
        <title>Draft genome sequence of Psathyrella aberdarensis IHI B618.</title>
        <authorList>
            <person name="Buettner E."/>
            <person name="Kellner H."/>
        </authorList>
    </citation>
    <scope>NUCLEOTIDE SEQUENCE [LARGE SCALE GENOMIC DNA]</scope>
    <source>
        <strain evidence="2 3">IHI B618</strain>
    </source>
</reference>
<comment type="caution">
    <text evidence="2">The sequence shown here is derived from an EMBL/GenBank/DDBJ whole genome shotgun (WGS) entry which is preliminary data.</text>
</comment>
<feature type="signal peptide" evidence="1">
    <location>
        <begin position="1"/>
        <end position="22"/>
    </location>
</feature>
<proteinExistence type="predicted"/>
<gene>
    <name evidence="2" type="ORF">EST38_g1479</name>
</gene>
<evidence type="ECO:0000256" key="1">
    <source>
        <dbReference type="SAM" id="SignalP"/>
    </source>
</evidence>
<dbReference type="Proteomes" id="UP000290288">
    <property type="component" value="Unassembled WGS sequence"/>
</dbReference>
<sequence>MQFNWFTIVSATLGAFVTCAQAAHLTNPTIGEATDVIWTVRPTDNATTDLLITLGKTDNPFSAPQFWIIPDARTGQLSTVLESDLTPGSDYILRVFERRPDIFDWVREFSDVFELKAPATSA</sequence>
<organism evidence="2 3">
    <name type="scientific">Candolleomyces aberdarensis</name>
    <dbReference type="NCBI Taxonomy" id="2316362"/>
    <lineage>
        <taxon>Eukaryota</taxon>
        <taxon>Fungi</taxon>
        <taxon>Dikarya</taxon>
        <taxon>Basidiomycota</taxon>
        <taxon>Agaricomycotina</taxon>
        <taxon>Agaricomycetes</taxon>
        <taxon>Agaricomycetidae</taxon>
        <taxon>Agaricales</taxon>
        <taxon>Agaricineae</taxon>
        <taxon>Psathyrellaceae</taxon>
        <taxon>Candolleomyces</taxon>
    </lineage>
</organism>
<protein>
    <submittedName>
        <fullName evidence="2">Uncharacterized protein</fullName>
    </submittedName>
</protein>
<keyword evidence="3" id="KW-1185">Reference proteome</keyword>